<dbReference type="OrthoDB" id="2536714at2759"/>
<proteinExistence type="predicted"/>
<protein>
    <submittedName>
        <fullName evidence="2">Uncharacterized protein</fullName>
    </submittedName>
</protein>
<reference evidence="2 3" key="1">
    <citation type="submission" date="2018-11" db="EMBL/GenBank/DDBJ databases">
        <title>Genome sequence of Apiotrichum porosum DSM 27194.</title>
        <authorList>
            <person name="Aliyu H."/>
            <person name="Gorte O."/>
            <person name="Ochsenreither K."/>
        </authorList>
    </citation>
    <scope>NUCLEOTIDE SEQUENCE [LARGE SCALE GENOMIC DNA]</scope>
    <source>
        <strain evidence="2 3">DSM 27194</strain>
    </source>
</reference>
<feature type="compositionally biased region" description="Pro residues" evidence="1">
    <location>
        <begin position="434"/>
        <end position="447"/>
    </location>
</feature>
<feature type="compositionally biased region" description="Pro residues" evidence="1">
    <location>
        <begin position="51"/>
        <end position="60"/>
    </location>
</feature>
<dbReference type="AlphaFoldDB" id="A0A427Y199"/>
<feature type="compositionally biased region" description="Low complexity" evidence="1">
    <location>
        <begin position="19"/>
        <end position="43"/>
    </location>
</feature>
<feature type="region of interest" description="Disordered" evidence="1">
    <location>
        <begin position="809"/>
        <end position="911"/>
    </location>
</feature>
<name>A0A427Y199_9TREE</name>
<dbReference type="EMBL" id="RSCE01000003">
    <property type="protein sequence ID" value="RSH84857.1"/>
    <property type="molecule type" value="Genomic_DNA"/>
</dbReference>
<keyword evidence="3" id="KW-1185">Reference proteome</keyword>
<evidence type="ECO:0000313" key="2">
    <source>
        <dbReference type="EMBL" id="RSH84857.1"/>
    </source>
</evidence>
<dbReference type="RefSeq" id="XP_028478305.1">
    <property type="nucleotide sequence ID" value="XM_028621853.1"/>
</dbReference>
<feature type="region of interest" description="Disordered" evidence="1">
    <location>
        <begin position="421"/>
        <end position="574"/>
    </location>
</feature>
<dbReference type="Proteomes" id="UP000279236">
    <property type="component" value="Unassembled WGS sequence"/>
</dbReference>
<feature type="compositionally biased region" description="Acidic residues" evidence="1">
    <location>
        <begin position="317"/>
        <end position="358"/>
    </location>
</feature>
<feature type="region of interest" description="Disordered" evidence="1">
    <location>
        <begin position="272"/>
        <end position="382"/>
    </location>
</feature>
<dbReference type="GeneID" id="39590932"/>
<sequence>MTTDAQSRRRYPASLSHNPSGPSRPARPQQPSRGPQRPASRPQTSVDDEVPSPPELPPLPAQSSTEPPELASLENLLRQAGYKETRVFTPEAERVRPRLKQFDDEGTAELADLYRSMGLNPDAGQHVRHLTQAAMPMRTSSSVLRSIALQDATVVVNETVQSPPDIAAGQDSWWGSGFLSRAAQTVGKSVSAMSPPATVSPRSDVGLGLALGGNGVRKTKSNVELRRSSPSQEQIPLPCELVQGENTAAPSRQVVSTCGFDRPVPPSIAALFSPPDESTPALPQQPAFDDETFGYSPPEQSSVYDESEDLFAYGLGGDDDDDSYDMDEEEYYYDDDDDNDDDDGDDHDNENDDNDDDDSRSYDSSSTFAGSPPARSFSGSPPLLDASAVLAELGLNDELAEAIDVASVGESVSVGQRILASTVEYDEDHDIDTPPSPSSPTMSPPREVPSFNIQESTPSPPSLSKFSFPVVTPAPPPVPTFSFQDPTPSPPAVPRFNFQEATPSPPTVPSFNFQEATPSPPSVPAISAHDITPPPPPVPAINFEDPTPPRVLTPRVVSVPEPVTPTPKRAAKTDSIADSIAQAKADPLPTLRTVKPQQRTSVLRTAQSTPALRSAARRPHFRVTPALVAAPALETVAPVLCDSVNSEAEDLPLFPLAPVPEPSAGPSNFGTLTLRAKKSLSALRSYWASAEKAEEPPVDDEMPRDTATPILTPRIDWAAQGFQFAGWNQEPQEKGSRKSTDSIGTMAELGDPFDNHDVMIDYTKSFFYKPPTPPRPAGAATGEGFGFGQMKKQRSVKSLRAALEIPVAPVPPVPSKYRSSARHQRSSADGSRTPPRRSPPIEAPAIRIHSPGAWEEGRPPRDLVLDGQEWDGHDYVPNWGKGVRRGKGKSRVGSKRTRKTIPFDDDDDYFY</sequence>
<feature type="compositionally biased region" description="Basic residues" evidence="1">
    <location>
        <begin position="882"/>
        <end position="899"/>
    </location>
</feature>
<feature type="compositionally biased region" description="Low complexity" evidence="1">
    <location>
        <begin position="552"/>
        <end position="561"/>
    </location>
</feature>
<evidence type="ECO:0000256" key="1">
    <source>
        <dbReference type="SAM" id="MobiDB-lite"/>
    </source>
</evidence>
<comment type="caution">
    <text evidence="2">The sequence shown here is derived from an EMBL/GenBank/DDBJ whole genome shotgun (WGS) entry which is preliminary data.</text>
</comment>
<gene>
    <name evidence="2" type="ORF">EHS24_006389</name>
</gene>
<organism evidence="2 3">
    <name type="scientific">Apiotrichum porosum</name>
    <dbReference type="NCBI Taxonomy" id="105984"/>
    <lineage>
        <taxon>Eukaryota</taxon>
        <taxon>Fungi</taxon>
        <taxon>Dikarya</taxon>
        <taxon>Basidiomycota</taxon>
        <taxon>Agaricomycotina</taxon>
        <taxon>Tremellomycetes</taxon>
        <taxon>Trichosporonales</taxon>
        <taxon>Trichosporonaceae</taxon>
        <taxon>Apiotrichum</taxon>
    </lineage>
</organism>
<feature type="compositionally biased region" description="Low complexity" evidence="1">
    <location>
        <begin position="462"/>
        <end position="471"/>
    </location>
</feature>
<feature type="region of interest" description="Disordered" evidence="1">
    <location>
        <begin position="1"/>
        <end position="75"/>
    </location>
</feature>
<feature type="compositionally biased region" description="Basic and acidic residues" evidence="1">
    <location>
        <begin position="855"/>
        <end position="874"/>
    </location>
</feature>
<evidence type="ECO:0000313" key="3">
    <source>
        <dbReference type="Proteomes" id="UP000279236"/>
    </source>
</evidence>
<accession>A0A427Y199</accession>